<feature type="transmembrane region" description="Helical" evidence="5">
    <location>
        <begin position="106"/>
        <end position="126"/>
    </location>
</feature>
<evidence type="ECO:0000313" key="7">
    <source>
        <dbReference type="Proteomes" id="UP000230750"/>
    </source>
</evidence>
<organism evidence="6 7">
    <name type="scientific">Stichopus japonicus</name>
    <name type="common">Sea cucumber</name>
    <dbReference type="NCBI Taxonomy" id="307972"/>
    <lineage>
        <taxon>Eukaryota</taxon>
        <taxon>Metazoa</taxon>
        <taxon>Echinodermata</taxon>
        <taxon>Eleutherozoa</taxon>
        <taxon>Echinozoa</taxon>
        <taxon>Holothuroidea</taxon>
        <taxon>Aspidochirotacea</taxon>
        <taxon>Aspidochirotida</taxon>
        <taxon>Stichopodidae</taxon>
        <taxon>Apostichopus</taxon>
    </lineage>
</organism>
<keyword evidence="4 5" id="KW-0472">Membrane</keyword>
<dbReference type="AlphaFoldDB" id="A0A2G8KJF6"/>
<dbReference type="PANTHER" id="PTHR11040">
    <property type="entry name" value="ZINC/IRON TRANSPORTER"/>
    <property type="match status" value="1"/>
</dbReference>
<sequence>MGVDVHDFPVAEVSVAIGLLLILIIEQTFLMLQLRFYNDPDGKQTTEERVEEDVGADETDILLSSSYRTRSATVATEWSPRTEAVTNEVDEDVMHGTRKSAAFRSLLLLSALSFHSILEGIAIGINTHARDVLTLCLGISIHKSVIAFSLSINFLLTMRKWNAFLCLTTFALMSPIGTVCGIYIESAIEGTIWGGILQGLATGTFLYITFFELLNHEIESHNDKLMKILAILLGFGIICALIAFQNFYLNAPT</sequence>
<evidence type="ECO:0000313" key="6">
    <source>
        <dbReference type="EMBL" id="PIK48139.1"/>
    </source>
</evidence>
<dbReference type="STRING" id="307972.A0A2G8KJF6"/>
<dbReference type="Pfam" id="PF02535">
    <property type="entry name" value="Zip"/>
    <property type="match status" value="1"/>
</dbReference>
<protein>
    <submittedName>
        <fullName evidence="6">Putative zinc transporter ZIP1-like</fullName>
    </submittedName>
</protein>
<keyword evidence="3 5" id="KW-1133">Transmembrane helix</keyword>
<dbReference type="OrthoDB" id="448280at2759"/>
<feature type="transmembrane region" description="Helical" evidence="5">
    <location>
        <begin position="163"/>
        <end position="184"/>
    </location>
</feature>
<feature type="transmembrane region" description="Helical" evidence="5">
    <location>
        <begin position="190"/>
        <end position="213"/>
    </location>
</feature>
<evidence type="ECO:0000256" key="5">
    <source>
        <dbReference type="SAM" id="Phobius"/>
    </source>
</evidence>
<dbReference type="GO" id="GO:0005886">
    <property type="term" value="C:plasma membrane"/>
    <property type="evidence" value="ECO:0007669"/>
    <property type="project" value="TreeGrafter"/>
</dbReference>
<comment type="subcellular location">
    <subcellularLocation>
        <location evidence="1">Membrane</location>
        <topology evidence="1">Multi-pass membrane protein</topology>
    </subcellularLocation>
</comment>
<feature type="transmembrane region" description="Helical" evidence="5">
    <location>
        <begin position="13"/>
        <end position="34"/>
    </location>
</feature>
<evidence type="ECO:0000256" key="4">
    <source>
        <dbReference type="ARBA" id="ARBA00023136"/>
    </source>
</evidence>
<accession>A0A2G8KJF6</accession>
<feature type="transmembrane region" description="Helical" evidence="5">
    <location>
        <begin position="132"/>
        <end position="156"/>
    </location>
</feature>
<evidence type="ECO:0000256" key="3">
    <source>
        <dbReference type="ARBA" id="ARBA00022989"/>
    </source>
</evidence>
<dbReference type="GO" id="GO:0005385">
    <property type="term" value="F:zinc ion transmembrane transporter activity"/>
    <property type="evidence" value="ECO:0007669"/>
    <property type="project" value="TreeGrafter"/>
</dbReference>
<evidence type="ECO:0000256" key="1">
    <source>
        <dbReference type="ARBA" id="ARBA00004141"/>
    </source>
</evidence>
<comment type="caution">
    <text evidence="6">The sequence shown here is derived from an EMBL/GenBank/DDBJ whole genome shotgun (WGS) entry which is preliminary data.</text>
</comment>
<dbReference type="InterPro" id="IPR003689">
    <property type="entry name" value="ZIP"/>
</dbReference>
<evidence type="ECO:0000256" key="2">
    <source>
        <dbReference type="ARBA" id="ARBA00022692"/>
    </source>
</evidence>
<proteinExistence type="predicted"/>
<gene>
    <name evidence="6" type="ORF">BSL78_15015</name>
</gene>
<keyword evidence="2 5" id="KW-0812">Transmembrane</keyword>
<dbReference type="Proteomes" id="UP000230750">
    <property type="component" value="Unassembled WGS sequence"/>
</dbReference>
<keyword evidence="7" id="KW-1185">Reference proteome</keyword>
<dbReference type="EMBL" id="MRZV01000539">
    <property type="protein sequence ID" value="PIK48139.1"/>
    <property type="molecule type" value="Genomic_DNA"/>
</dbReference>
<dbReference type="PANTHER" id="PTHR11040:SF140">
    <property type="entry name" value="ZRT (ZRT), IRT- (IRT-) LIKE PROTEIN TRANSPORTER"/>
    <property type="match status" value="1"/>
</dbReference>
<name>A0A2G8KJF6_STIJA</name>
<feature type="transmembrane region" description="Helical" evidence="5">
    <location>
        <begin position="225"/>
        <end position="248"/>
    </location>
</feature>
<reference evidence="6 7" key="1">
    <citation type="journal article" date="2017" name="PLoS Biol.">
        <title>The sea cucumber genome provides insights into morphological evolution and visceral regeneration.</title>
        <authorList>
            <person name="Zhang X."/>
            <person name="Sun L."/>
            <person name="Yuan J."/>
            <person name="Sun Y."/>
            <person name="Gao Y."/>
            <person name="Zhang L."/>
            <person name="Li S."/>
            <person name="Dai H."/>
            <person name="Hamel J.F."/>
            <person name="Liu C."/>
            <person name="Yu Y."/>
            <person name="Liu S."/>
            <person name="Lin W."/>
            <person name="Guo K."/>
            <person name="Jin S."/>
            <person name="Xu P."/>
            <person name="Storey K.B."/>
            <person name="Huan P."/>
            <person name="Zhang T."/>
            <person name="Zhou Y."/>
            <person name="Zhang J."/>
            <person name="Lin C."/>
            <person name="Li X."/>
            <person name="Xing L."/>
            <person name="Huo D."/>
            <person name="Sun M."/>
            <person name="Wang L."/>
            <person name="Mercier A."/>
            <person name="Li F."/>
            <person name="Yang H."/>
            <person name="Xiang J."/>
        </authorList>
    </citation>
    <scope>NUCLEOTIDE SEQUENCE [LARGE SCALE GENOMIC DNA]</scope>
    <source>
        <strain evidence="6">Shaxun</strain>
        <tissue evidence="6">Muscle</tissue>
    </source>
</reference>